<reference evidence="2 3" key="1">
    <citation type="journal article" date="2023" name="IScience">
        <title>Expanded male sex-determining region conserved during the evolution of homothallism in the green alga Volvox.</title>
        <authorList>
            <person name="Yamamoto K."/>
            <person name="Matsuzaki R."/>
            <person name="Mahakham W."/>
            <person name="Heman W."/>
            <person name="Sekimoto H."/>
            <person name="Kawachi M."/>
            <person name="Minakuchi Y."/>
            <person name="Toyoda A."/>
            <person name="Nozaki H."/>
        </authorList>
    </citation>
    <scope>NUCLEOTIDE SEQUENCE [LARGE SCALE GENOMIC DNA]</scope>
    <source>
        <strain evidence="2 3">NIES-4468</strain>
    </source>
</reference>
<gene>
    <name evidence="2" type="ORF">VaNZ11_004669</name>
</gene>
<evidence type="ECO:0000256" key="1">
    <source>
        <dbReference type="SAM" id="MobiDB-lite"/>
    </source>
</evidence>
<comment type="caution">
    <text evidence="2">The sequence shown here is derived from an EMBL/GenBank/DDBJ whole genome shotgun (WGS) entry which is preliminary data.</text>
</comment>
<sequence>GAAVVTAAEGAPGAAGSTAAGAVSQAGGAGAQGTHIEANLQELEADLAALEQQIASAPTYGVNPRAFMLRAAELVAKRDAARALAATGAAAAADPKPPPEIATADAGPGLISVVKPLADAVPLPERVFVTYVPRSSIPRLLRQEAAHSLTGGYLALALQRARVSEARAVQAVTNEPELRKAAVAAAGQHEMALYRQVTSKMNYALLFRKSKAEPERLQLSEDVVQLLIKKYGSGVKGKSPAGGSGAPTALAAPKAAGDTGAARLAAAASASAAGSGDVRSVISGTKRRLVPPDDASPPSALAAAVTRDLKRLAAAGAAGAVAPAGGIGARKVTPAGGSAKAKHAVRRREDDASDRAASGTRAMADAVVDELFVDSGSGDEDISGRRIVGGSEADAQAATWAVGKDVKGIPSARATNEAKKGDAGTGPVDNALEFAMGTAESSPGGGNGKPGKAAGDDHGTVDEGSPDAPYEDLFGSDMDSGQEGGEEVYTAKSAEGLAQTPVVYTQGLQRAQVAASAGCSSGPAVGSAPPYHLEGPTGPKVGAAAGATSGTAAVAEDGGISPPAPVQNIDASTGGTTHVCNRKRQRVDEGGDAIGVGDCDVGHRGRTEGPGLDKEPSRQSHVREKRRRGRSRSRSEGRPHGGDEARGLESKVFGGGGRQGSLPLRGRGSSSVLCSEDGRQDAQGEGYPSLQHQQQSMAAAGSLSRAGMPQEEWEQTEARQKLRQQVLAFIHATLEPLYRAGLLGKESYKRAAAKTCERLMSAHPDDITADFLVREHAQVSKFIMKVVEREQQRDAEQQEQKLKQAK</sequence>
<accession>A0ABQ5RWS6</accession>
<dbReference type="Proteomes" id="UP001165090">
    <property type="component" value="Unassembled WGS sequence"/>
</dbReference>
<feature type="region of interest" description="Disordered" evidence="1">
    <location>
        <begin position="437"/>
        <end position="486"/>
    </location>
</feature>
<feature type="compositionally biased region" description="Basic and acidic residues" evidence="1">
    <location>
        <begin position="633"/>
        <end position="649"/>
    </location>
</feature>
<feature type="compositionally biased region" description="Basic residues" evidence="1">
    <location>
        <begin position="623"/>
        <end position="632"/>
    </location>
</feature>
<feature type="compositionally biased region" description="Low complexity" evidence="1">
    <location>
        <begin position="660"/>
        <end position="673"/>
    </location>
</feature>
<feature type="non-terminal residue" evidence="2">
    <location>
        <position position="1"/>
    </location>
</feature>
<evidence type="ECO:0000313" key="3">
    <source>
        <dbReference type="Proteomes" id="UP001165090"/>
    </source>
</evidence>
<name>A0ABQ5RWS6_9CHLO</name>
<proteinExistence type="predicted"/>
<feature type="region of interest" description="Disordered" evidence="1">
    <location>
        <begin position="1"/>
        <end position="31"/>
    </location>
</feature>
<feature type="compositionally biased region" description="Basic and acidic residues" evidence="1">
    <location>
        <begin position="600"/>
        <end position="622"/>
    </location>
</feature>
<feature type="region of interest" description="Disordered" evidence="1">
    <location>
        <begin position="553"/>
        <end position="692"/>
    </location>
</feature>
<organism evidence="2 3">
    <name type="scientific">Volvox africanus</name>
    <dbReference type="NCBI Taxonomy" id="51714"/>
    <lineage>
        <taxon>Eukaryota</taxon>
        <taxon>Viridiplantae</taxon>
        <taxon>Chlorophyta</taxon>
        <taxon>core chlorophytes</taxon>
        <taxon>Chlorophyceae</taxon>
        <taxon>CS clade</taxon>
        <taxon>Chlamydomonadales</taxon>
        <taxon>Volvocaceae</taxon>
        <taxon>Volvox</taxon>
    </lineage>
</organism>
<evidence type="ECO:0000313" key="2">
    <source>
        <dbReference type="EMBL" id="GLI62088.1"/>
    </source>
</evidence>
<dbReference type="EMBL" id="BSDZ01000011">
    <property type="protein sequence ID" value="GLI62088.1"/>
    <property type="molecule type" value="Genomic_DNA"/>
</dbReference>
<protein>
    <submittedName>
        <fullName evidence="2">Uncharacterized protein</fullName>
    </submittedName>
</protein>
<feature type="compositionally biased region" description="Polar residues" evidence="1">
    <location>
        <begin position="569"/>
        <end position="579"/>
    </location>
</feature>
<feature type="region of interest" description="Disordered" evidence="1">
    <location>
        <begin position="326"/>
        <end position="361"/>
    </location>
</feature>
<keyword evidence="3" id="KW-1185">Reference proteome</keyword>